<gene>
    <name evidence="3" type="ORF">KQX62_07450</name>
</gene>
<dbReference type="EMBL" id="CP076676">
    <property type="protein sequence ID" value="UYO41125.1"/>
    <property type="molecule type" value="Genomic_DNA"/>
</dbReference>
<dbReference type="SUPFAM" id="SSF52402">
    <property type="entry name" value="Adenine nucleotide alpha hydrolases-like"/>
    <property type="match status" value="2"/>
</dbReference>
<comment type="similarity">
    <text evidence="1">Belongs to the universal stress protein A family.</text>
</comment>
<dbReference type="Pfam" id="PF00582">
    <property type="entry name" value="Usp"/>
    <property type="match status" value="1"/>
</dbReference>
<evidence type="ECO:0000313" key="3">
    <source>
        <dbReference type="EMBL" id="UYO41125.1"/>
    </source>
</evidence>
<name>A0AAX3E2T6_RHOPL</name>
<accession>A0AAX3E2T6</accession>
<dbReference type="PRINTS" id="PR01438">
    <property type="entry name" value="UNVRSLSTRESS"/>
</dbReference>
<dbReference type="CDD" id="cd00293">
    <property type="entry name" value="USP-like"/>
    <property type="match status" value="1"/>
</dbReference>
<organism evidence="3 4">
    <name type="scientific">Rhodopseudomonas palustris</name>
    <dbReference type="NCBI Taxonomy" id="1076"/>
    <lineage>
        <taxon>Bacteria</taxon>
        <taxon>Pseudomonadati</taxon>
        <taxon>Pseudomonadota</taxon>
        <taxon>Alphaproteobacteria</taxon>
        <taxon>Hyphomicrobiales</taxon>
        <taxon>Nitrobacteraceae</taxon>
        <taxon>Rhodopseudomonas</taxon>
    </lineage>
</organism>
<dbReference type="Gene3D" id="3.40.50.12370">
    <property type="match status" value="1"/>
</dbReference>
<dbReference type="RefSeq" id="WP_264075952.1">
    <property type="nucleotide sequence ID" value="NZ_CP076676.1"/>
</dbReference>
<dbReference type="AlphaFoldDB" id="A0AAX3E2T6"/>
<reference evidence="3" key="1">
    <citation type="journal article" date="2022" name="Biol. Control">
        <title>In silico genomic analysis of Rhodopseudomonas palustris strains revealed potential biocontrol agents and crop yield enhancers.</title>
        <authorList>
            <person name="Surachat K."/>
            <person name="Kantachote D."/>
            <person name="Deachamag P."/>
            <person name="Wonglapsuwan M."/>
        </authorList>
    </citation>
    <scope>NUCLEOTIDE SEQUENCE</scope>
    <source>
        <strain evidence="3">TLS06</strain>
    </source>
</reference>
<dbReference type="Proteomes" id="UP001163166">
    <property type="component" value="Chromosome"/>
</dbReference>
<proteinExistence type="inferred from homology"/>
<evidence type="ECO:0000256" key="1">
    <source>
        <dbReference type="ARBA" id="ARBA00008791"/>
    </source>
</evidence>
<protein>
    <submittedName>
        <fullName evidence="3">Universal stress protein</fullName>
    </submittedName>
</protein>
<feature type="domain" description="UspA" evidence="2">
    <location>
        <begin position="159"/>
        <end position="275"/>
    </location>
</feature>
<dbReference type="InterPro" id="IPR006015">
    <property type="entry name" value="Universal_stress_UspA"/>
</dbReference>
<evidence type="ECO:0000313" key="4">
    <source>
        <dbReference type="Proteomes" id="UP001163166"/>
    </source>
</evidence>
<sequence length="278" mass="29281">MSMLKRTLVLLGDTPSSLAARAYAFRLVQQTGTDLAGLAGVDLGEIEAPMLGGIGMSAYQTQLQTELKRQADTTRDRLQAEFADDCRSRSLTCEAVSFEGDPADGFRLATETRDLAVAGHDTGFGGSQEPLSAMIAKLVVRTPRPLIVCPDELPAGDAVLIAYDGSLPAMRALQVFALLGLGDGKQICALAIDRDEAAAARKANAAAEFLKIHGHAAEAIPTSSSDDPADLIRAAVAERNIGTVVMGAYGNRGFREALFGSTTDALVDTPPCALFLYH</sequence>
<dbReference type="InterPro" id="IPR006016">
    <property type="entry name" value="UspA"/>
</dbReference>
<evidence type="ECO:0000259" key="2">
    <source>
        <dbReference type="Pfam" id="PF00582"/>
    </source>
</evidence>